<dbReference type="InterPro" id="IPR005225">
    <property type="entry name" value="Small_GTP-bd"/>
</dbReference>
<dbReference type="GO" id="GO:0005525">
    <property type="term" value="F:GTP binding"/>
    <property type="evidence" value="ECO:0007669"/>
    <property type="project" value="UniProtKB-KW"/>
</dbReference>
<comment type="caution">
    <text evidence="3">The sequence shown here is derived from an EMBL/GenBank/DDBJ whole genome shotgun (WGS) entry which is preliminary data.</text>
</comment>
<protein>
    <recommendedName>
        <fullName evidence="4">GTP-binding protein</fullName>
    </recommendedName>
</protein>
<name>A0A0F9L8P4_9ZZZZ</name>
<dbReference type="InterPro" id="IPR027417">
    <property type="entry name" value="P-loop_NTPase"/>
</dbReference>
<sequence>MLKQVYIIINDKIAYYRSYAKGIDASLLINVYLSIKHEAFSQTGENIGIHDFFESRILYLVDKELNLLFFFVLGFSDDIEKAKPFIKSLKKKFLSNYGQNITEIDFKQKDEELKLIVDGIQRNFRVKISIVGLSGVGKTTTTRLIKSEEIPTEHIPTITGKVATIELEGVNLYLWDFAGQNQFDYLWENFMTGSDAILLMTDSTQINMEKNKNFIDISSKSVPYARIAIIANKQDLPGAMKITEIENQMGQKTYSMVAIEPDSREKIIRIIADLLDLNPEVSPLLKPLFERDMLIKKSQNALEQGDLKQAVMYYDELNSICNELGDESIAIEFKNKADKLRIFTS</sequence>
<dbReference type="SUPFAM" id="SSF52540">
    <property type="entry name" value="P-loop containing nucleoside triphosphate hydrolases"/>
    <property type="match status" value="1"/>
</dbReference>
<gene>
    <name evidence="3" type="ORF">LCGC14_1244520</name>
</gene>
<keyword evidence="2" id="KW-0342">GTP-binding</keyword>
<dbReference type="PRINTS" id="PR00449">
    <property type="entry name" value="RASTRNSFRMNG"/>
</dbReference>
<dbReference type="AlphaFoldDB" id="A0A0F9L8P4"/>
<dbReference type="NCBIfam" id="TIGR00231">
    <property type="entry name" value="small_GTP"/>
    <property type="match status" value="1"/>
</dbReference>
<evidence type="ECO:0000313" key="3">
    <source>
        <dbReference type="EMBL" id="KKM89853.1"/>
    </source>
</evidence>
<dbReference type="PANTHER" id="PTHR11711">
    <property type="entry name" value="ADP RIBOSYLATION FACTOR-RELATED"/>
    <property type="match status" value="1"/>
</dbReference>
<dbReference type="InterPro" id="IPR006689">
    <property type="entry name" value="Small_GTPase_ARF/SAR"/>
</dbReference>
<dbReference type="GO" id="GO:0003924">
    <property type="term" value="F:GTPase activity"/>
    <property type="evidence" value="ECO:0007669"/>
    <property type="project" value="InterPro"/>
</dbReference>
<dbReference type="InterPro" id="IPR024156">
    <property type="entry name" value="Small_GTPase_ARF"/>
</dbReference>
<evidence type="ECO:0008006" key="4">
    <source>
        <dbReference type="Google" id="ProtNLM"/>
    </source>
</evidence>
<evidence type="ECO:0000256" key="2">
    <source>
        <dbReference type="ARBA" id="ARBA00023134"/>
    </source>
</evidence>
<reference evidence="3" key="1">
    <citation type="journal article" date="2015" name="Nature">
        <title>Complex archaea that bridge the gap between prokaryotes and eukaryotes.</title>
        <authorList>
            <person name="Spang A."/>
            <person name="Saw J.H."/>
            <person name="Jorgensen S.L."/>
            <person name="Zaremba-Niedzwiedzka K."/>
            <person name="Martijn J."/>
            <person name="Lind A.E."/>
            <person name="van Eijk R."/>
            <person name="Schleper C."/>
            <person name="Guy L."/>
            <person name="Ettema T.J."/>
        </authorList>
    </citation>
    <scope>NUCLEOTIDE SEQUENCE</scope>
</reference>
<dbReference type="Gene3D" id="3.40.50.300">
    <property type="entry name" value="P-loop containing nucleotide triphosphate hydrolases"/>
    <property type="match status" value="1"/>
</dbReference>
<accession>A0A0F9L8P4</accession>
<keyword evidence="1" id="KW-0547">Nucleotide-binding</keyword>
<dbReference type="EMBL" id="LAZR01006756">
    <property type="protein sequence ID" value="KKM89853.1"/>
    <property type="molecule type" value="Genomic_DNA"/>
</dbReference>
<proteinExistence type="predicted"/>
<dbReference type="SMART" id="SM00175">
    <property type="entry name" value="RAB"/>
    <property type="match status" value="1"/>
</dbReference>
<dbReference type="SMART" id="SM00177">
    <property type="entry name" value="ARF"/>
    <property type="match status" value="1"/>
</dbReference>
<dbReference type="Pfam" id="PF00025">
    <property type="entry name" value="Arf"/>
    <property type="match status" value="1"/>
</dbReference>
<organism evidence="3">
    <name type="scientific">marine sediment metagenome</name>
    <dbReference type="NCBI Taxonomy" id="412755"/>
    <lineage>
        <taxon>unclassified sequences</taxon>
        <taxon>metagenomes</taxon>
        <taxon>ecological metagenomes</taxon>
    </lineage>
</organism>
<evidence type="ECO:0000256" key="1">
    <source>
        <dbReference type="ARBA" id="ARBA00022741"/>
    </source>
</evidence>